<dbReference type="EC" id="4.1.99.3" evidence="2"/>
<feature type="site" description="Electron transfer via tryptophanyl radical" evidence="9">
    <location>
        <position position="360"/>
    </location>
</feature>
<comment type="cofactor">
    <cofactor evidence="8">
        <name>FAD</name>
        <dbReference type="ChEBI" id="CHEBI:57692"/>
    </cofactor>
    <text evidence="8">Binds 1 FAD per subunit.</text>
</comment>
<feature type="binding site" evidence="8">
    <location>
        <begin position="276"/>
        <end position="283"/>
    </location>
    <ligand>
        <name>FAD</name>
        <dbReference type="ChEBI" id="CHEBI:57692"/>
    </ligand>
</feature>
<dbReference type="Proteomes" id="UP000027980">
    <property type="component" value="Chromosome"/>
</dbReference>
<keyword evidence="4 8" id="KW-0285">Flavoprotein</keyword>
<feature type="binding site" evidence="8">
    <location>
        <begin position="373"/>
        <end position="375"/>
    </location>
    <ligand>
        <name>FAD</name>
        <dbReference type="ChEBI" id="CHEBI:57692"/>
    </ligand>
</feature>
<dbReference type="AlphaFoldDB" id="A0A075LTD2"/>
<comment type="similarity">
    <text evidence="10">Belongs to the DNA photolyase family.</text>
</comment>
<dbReference type="EMBL" id="CP008876">
    <property type="protein sequence ID" value="AIF67708.1"/>
    <property type="molecule type" value="Genomic_DNA"/>
</dbReference>
<accession>A0A075LTD2</accession>
<feature type="binding site" evidence="8">
    <location>
        <position position="224"/>
    </location>
    <ligand>
        <name>FAD</name>
        <dbReference type="ChEBI" id="CHEBI:57692"/>
    </ligand>
</feature>
<keyword evidence="5 8" id="KW-0274">FAD</keyword>
<dbReference type="Gene3D" id="1.25.40.80">
    <property type="match status" value="1"/>
</dbReference>
<dbReference type="InterPro" id="IPR005101">
    <property type="entry name" value="Cryptochr/Photolyase_FAD-bd"/>
</dbReference>
<sequence length="473" mass="56420">MATFAVWFRKDLRLHDHTALKQAIDQATEDDRILLLFHVNPDLNDSFSPRYDYYYHTLKQFVDTCVQKEFPVHFIAGKTESAWNQLIDTCNDLKRVYFNYDEVGFGQERDDQVIRYLKKKDIDVCTFLDHHIHHASDILKQDNSPYKVFSAYFKQWQQAEKPQIQKVDEDKLMQYVIDRRDDFKKGQAAYEELLDKMTDKWRYAGEKQGLRRAENFVDRRMKEYDKKRDIPSAKGTSMLSPYLRTGALSCRTLYQMSLEKLHSHKGTAGYETFIQELAWRDFYHMIYHFYPETKDKAFLPKYRDLEWNQDKAILEKWKNGETGFPIVDAAMKQVRKIGWMHNRLRMITASFLTKDLLIDWREGEKYFSEMLIDYDEASNIGGWQWASSTGTDAVPYFRIFNPVRQSERFDPDGDFIKKYLPELKDVPSNFIHTPEKMTTEQQQQYNCVIGKDYPKPIVEHKTQRERALELFKQ</sequence>
<reference evidence="12 13" key="1">
    <citation type="submission" date="2014-07" db="EMBL/GenBank/DDBJ databases">
        <title>Complete genome sequence of a moderately halophilic bacterium Terribacillus aidingensis MP602, isolated from Cryptomeria fortunei in Tianmu mountain in China.</title>
        <authorList>
            <person name="Wang Y."/>
            <person name="Lu P."/>
            <person name="Zhang L."/>
        </authorList>
    </citation>
    <scope>NUCLEOTIDE SEQUENCE [LARGE SCALE GENOMIC DNA]</scope>
    <source>
        <strain evidence="12 13">MP602</strain>
    </source>
</reference>
<evidence type="ECO:0000256" key="3">
    <source>
        <dbReference type="ARBA" id="ARBA00014046"/>
    </source>
</evidence>
<dbReference type="Pfam" id="PF00875">
    <property type="entry name" value="DNA_photolyase"/>
    <property type="match status" value="1"/>
</dbReference>
<dbReference type="GO" id="GO:0003677">
    <property type="term" value="F:DNA binding"/>
    <property type="evidence" value="ECO:0007669"/>
    <property type="project" value="TreeGrafter"/>
</dbReference>
<dbReference type="GO" id="GO:0009416">
    <property type="term" value="P:response to light stimulus"/>
    <property type="evidence" value="ECO:0007669"/>
    <property type="project" value="TreeGrafter"/>
</dbReference>
<evidence type="ECO:0000256" key="2">
    <source>
        <dbReference type="ARBA" id="ARBA00013149"/>
    </source>
</evidence>
<dbReference type="SUPFAM" id="SSF52425">
    <property type="entry name" value="Cryptochrome/photolyase, N-terminal domain"/>
    <property type="match status" value="1"/>
</dbReference>
<proteinExistence type="inferred from homology"/>
<feature type="binding site" evidence="8">
    <location>
        <begin position="236"/>
        <end position="240"/>
    </location>
    <ligand>
        <name>FAD</name>
        <dbReference type="ChEBI" id="CHEBI:57692"/>
    </ligand>
</feature>
<dbReference type="Gene3D" id="3.40.50.620">
    <property type="entry name" value="HUPs"/>
    <property type="match status" value="1"/>
</dbReference>
<dbReference type="Gene3D" id="1.10.579.10">
    <property type="entry name" value="DNA Cyclobutane Dipyrimidine Photolyase, subunit A, domain 3"/>
    <property type="match status" value="1"/>
</dbReference>
<dbReference type="GeneID" id="34222970"/>
<evidence type="ECO:0000259" key="11">
    <source>
        <dbReference type="PROSITE" id="PS51645"/>
    </source>
</evidence>
<dbReference type="OrthoDB" id="9772484at2"/>
<protein>
    <recommendedName>
        <fullName evidence="3">Deoxyribodipyrimidine photo-lyase</fullName>
        <ecNumber evidence="2">4.1.99.3</ecNumber>
    </recommendedName>
</protein>
<dbReference type="InterPro" id="IPR018394">
    <property type="entry name" value="DNA_photolyase_1_CS_C"/>
</dbReference>
<evidence type="ECO:0000256" key="8">
    <source>
        <dbReference type="PIRSR" id="PIRSR602081-1"/>
    </source>
</evidence>
<dbReference type="GO" id="GO:0003904">
    <property type="term" value="F:deoxyribodipyrimidine photo-lyase activity"/>
    <property type="evidence" value="ECO:0007669"/>
    <property type="project" value="UniProtKB-EC"/>
</dbReference>
<comment type="cofactor">
    <cofactor evidence="1">
        <name>(6R)-5,10-methylene-5,6,7,8-tetrahydrofolate</name>
        <dbReference type="ChEBI" id="CHEBI:15636"/>
    </cofactor>
</comment>
<dbReference type="InterPro" id="IPR014729">
    <property type="entry name" value="Rossmann-like_a/b/a_fold"/>
</dbReference>
<dbReference type="PANTHER" id="PTHR11455">
    <property type="entry name" value="CRYPTOCHROME"/>
    <property type="match status" value="1"/>
</dbReference>
<evidence type="ECO:0000256" key="1">
    <source>
        <dbReference type="ARBA" id="ARBA00001932"/>
    </source>
</evidence>
<gene>
    <name evidence="12" type="ORF">GZ22_14395</name>
</gene>
<organism evidence="12 13">
    <name type="scientific">Terribacillus saccharophilus</name>
    <dbReference type="NCBI Taxonomy" id="361277"/>
    <lineage>
        <taxon>Bacteria</taxon>
        <taxon>Bacillati</taxon>
        <taxon>Bacillota</taxon>
        <taxon>Bacilli</taxon>
        <taxon>Bacillales</taxon>
        <taxon>Bacillaceae</taxon>
        <taxon>Terribacillus</taxon>
    </lineage>
</organism>
<dbReference type="RefSeq" id="WP_038563671.1">
    <property type="nucleotide sequence ID" value="NZ_CP008876.1"/>
</dbReference>
<evidence type="ECO:0000256" key="7">
    <source>
        <dbReference type="ARBA" id="ARBA00033999"/>
    </source>
</evidence>
<feature type="domain" description="Photolyase/cryptochrome alpha/beta" evidence="11">
    <location>
        <begin position="2"/>
        <end position="132"/>
    </location>
</feature>
<feature type="binding site" evidence="8">
    <location>
        <position position="273"/>
    </location>
    <ligand>
        <name>FAD</name>
        <dbReference type="ChEBI" id="CHEBI:57692"/>
    </ligand>
</feature>
<evidence type="ECO:0000256" key="6">
    <source>
        <dbReference type="ARBA" id="ARBA00022991"/>
    </source>
</evidence>
<keyword evidence="6 10" id="KW-0157">Chromophore</keyword>
<dbReference type="InterPro" id="IPR036134">
    <property type="entry name" value="Crypto/Photolyase_FAD-like_sf"/>
</dbReference>
<dbReference type="PROSITE" id="PS51645">
    <property type="entry name" value="PHR_CRY_ALPHA_BETA"/>
    <property type="match status" value="1"/>
</dbReference>
<evidence type="ECO:0000313" key="13">
    <source>
        <dbReference type="Proteomes" id="UP000027980"/>
    </source>
</evidence>
<evidence type="ECO:0000256" key="10">
    <source>
        <dbReference type="RuleBase" id="RU004182"/>
    </source>
</evidence>
<dbReference type="InterPro" id="IPR002081">
    <property type="entry name" value="Cryptochrome/DNA_photolyase_1"/>
</dbReference>
<dbReference type="PRINTS" id="PR00147">
    <property type="entry name" value="DNAPHOTLYASE"/>
</dbReference>
<dbReference type="Pfam" id="PF03441">
    <property type="entry name" value="FAD_binding_7"/>
    <property type="match status" value="1"/>
</dbReference>
<feature type="site" description="Electron transfer via tryptophanyl radical" evidence="9">
    <location>
        <position position="383"/>
    </location>
</feature>
<dbReference type="FunFam" id="1.10.579.10:FF:000003">
    <property type="entry name" value="Deoxyribodipyrimidine photo-lyase"/>
    <property type="match status" value="1"/>
</dbReference>
<dbReference type="InterPro" id="IPR036155">
    <property type="entry name" value="Crypto/Photolyase_N_sf"/>
</dbReference>
<evidence type="ECO:0000256" key="5">
    <source>
        <dbReference type="ARBA" id="ARBA00022827"/>
    </source>
</evidence>
<comment type="catalytic activity">
    <reaction evidence="7">
        <text>cyclobutadipyrimidine (in DNA) = 2 pyrimidine residues (in DNA).</text>
        <dbReference type="EC" id="4.1.99.3"/>
    </reaction>
</comment>
<dbReference type="PANTHER" id="PTHR11455:SF9">
    <property type="entry name" value="CRYPTOCHROME CIRCADIAN CLOCK 5 ISOFORM X1"/>
    <property type="match status" value="1"/>
</dbReference>
<name>A0A075LTD2_9BACI</name>
<dbReference type="SUPFAM" id="SSF48173">
    <property type="entry name" value="Cryptochrome/photolyase FAD-binding domain"/>
    <property type="match status" value="1"/>
</dbReference>
<dbReference type="HOGENOM" id="CLU_010348_2_2_9"/>
<evidence type="ECO:0000313" key="12">
    <source>
        <dbReference type="EMBL" id="AIF67708.1"/>
    </source>
</evidence>
<feature type="site" description="Electron transfer via tryptophanyl radical" evidence="9">
    <location>
        <position position="307"/>
    </location>
</feature>
<evidence type="ECO:0000256" key="9">
    <source>
        <dbReference type="PIRSR" id="PIRSR602081-2"/>
    </source>
</evidence>
<dbReference type="InterPro" id="IPR006050">
    <property type="entry name" value="DNA_photolyase_N"/>
</dbReference>
<dbReference type="GO" id="GO:0071949">
    <property type="term" value="F:FAD binding"/>
    <property type="evidence" value="ECO:0007669"/>
    <property type="project" value="TreeGrafter"/>
</dbReference>
<dbReference type="KEGG" id="tap:GZ22_14395"/>
<dbReference type="PROSITE" id="PS00691">
    <property type="entry name" value="DNA_PHOTOLYASES_1_2"/>
    <property type="match status" value="1"/>
</dbReference>
<dbReference type="GO" id="GO:0000719">
    <property type="term" value="P:photoreactive repair"/>
    <property type="evidence" value="ECO:0007669"/>
    <property type="project" value="UniProtKB-ARBA"/>
</dbReference>
<evidence type="ECO:0000256" key="4">
    <source>
        <dbReference type="ARBA" id="ARBA00022630"/>
    </source>
</evidence>